<evidence type="ECO:0000259" key="2">
    <source>
        <dbReference type="Pfam" id="PF00535"/>
    </source>
</evidence>
<dbReference type="Pfam" id="PF00535">
    <property type="entry name" value="Glycos_transf_2"/>
    <property type="match status" value="1"/>
</dbReference>
<feature type="transmembrane region" description="Helical" evidence="1">
    <location>
        <begin position="285"/>
        <end position="308"/>
    </location>
</feature>
<keyword evidence="3" id="KW-0808">Transferase</keyword>
<dbReference type="GO" id="GO:0016758">
    <property type="term" value="F:hexosyltransferase activity"/>
    <property type="evidence" value="ECO:0007669"/>
    <property type="project" value="UniProtKB-ARBA"/>
</dbReference>
<dbReference type="Gene3D" id="3.90.550.10">
    <property type="entry name" value="Spore Coat Polysaccharide Biosynthesis Protein SpsA, Chain A"/>
    <property type="match status" value="1"/>
</dbReference>
<keyword evidence="1" id="KW-0812">Transmembrane</keyword>
<keyword evidence="1" id="KW-1133">Transmembrane helix</keyword>
<sequence>MMGRVTDNEHSNTMSATNMTVDILLATYNGERYLSEQIESILNQTFSNFTLYIRDDGSTDSTRDIIALYCAMDSRVKFILNDVGSNSVGRNFFELIKWSTAEYVFFSDQDDVWLSTKVERSLSKLISIQEPCLLYVNGEVVNESLERSSINVYKSDGLTSSFKNLLFYNGGVQGCATVVNRKLIDLVRDKENIHWYMHDQVLTFYAVAYGKVYFLNEVLFLYRQHSRNVIGYQNKGYISALISRLKGGAGGGNTLLHKPSLDFINSFYLSEGCKLKKQDDDLFKVFFRILSINKIIAIFFILSNSFTLKNSKIRLLIKSMFFKL</sequence>
<accession>A0A346AC82</accession>
<reference evidence="3" key="1">
    <citation type="submission" date="2018-06" db="EMBL/GenBank/DDBJ databases">
        <title>Genetic diversity of the Aeromonas Hydrophila O antigens and development of a suspension array for serotype detection.</title>
        <authorList>
            <person name="Cao H."/>
            <person name="Liu B."/>
        </authorList>
    </citation>
    <scope>NUCLEOTIDE SEQUENCE</scope>
    <source>
        <strain evidence="3">G5372</strain>
    </source>
</reference>
<dbReference type="AlphaFoldDB" id="A0A346AC82"/>
<dbReference type="EMBL" id="MH449675">
    <property type="protein sequence ID" value="AXL04844.1"/>
    <property type="molecule type" value="Genomic_DNA"/>
</dbReference>
<dbReference type="CDD" id="cd04196">
    <property type="entry name" value="GT_2_like_d"/>
    <property type="match status" value="1"/>
</dbReference>
<dbReference type="PANTHER" id="PTHR22916">
    <property type="entry name" value="GLYCOSYLTRANSFERASE"/>
    <property type="match status" value="1"/>
</dbReference>
<dbReference type="PANTHER" id="PTHR22916:SF3">
    <property type="entry name" value="UDP-GLCNAC:BETAGAL BETA-1,3-N-ACETYLGLUCOSAMINYLTRANSFERASE-LIKE PROTEIN 1"/>
    <property type="match status" value="1"/>
</dbReference>
<name>A0A346AC82_AERHY</name>
<dbReference type="SUPFAM" id="SSF53448">
    <property type="entry name" value="Nucleotide-diphospho-sugar transferases"/>
    <property type="match status" value="1"/>
</dbReference>
<gene>
    <name evidence="3" type="primary">gt3</name>
</gene>
<organism evidence="3">
    <name type="scientific">Aeromonas hydrophila</name>
    <dbReference type="NCBI Taxonomy" id="644"/>
    <lineage>
        <taxon>Bacteria</taxon>
        <taxon>Pseudomonadati</taxon>
        <taxon>Pseudomonadota</taxon>
        <taxon>Gammaproteobacteria</taxon>
        <taxon>Aeromonadales</taxon>
        <taxon>Aeromonadaceae</taxon>
        <taxon>Aeromonas</taxon>
    </lineage>
</organism>
<proteinExistence type="predicted"/>
<protein>
    <submittedName>
        <fullName evidence="3">Glycosyltransferase</fullName>
    </submittedName>
</protein>
<dbReference type="InterPro" id="IPR001173">
    <property type="entry name" value="Glyco_trans_2-like"/>
</dbReference>
<keyword evidence="1" id="KW-0472">Membrane</keyword>
<feature type="domain" description="Glycosyltransferase 2-like" evidence="2">
    <location>
        <begin position="23"/>
        <end position="127"/>
    </location>
</feature>
<evidence type="ECO:0000313" key="3">
    <source>
        <dbReference type="EMBL" id="AXL04844.1"/>
    </source>
</evidence>
<evidence type="ECO:0000256" key="1">
    <source>
        <dbReference type="SAM" id="Phobius"/>
    </source>
</evidence>
<dbReference type="InterPro" id="IPR029044">
    <property type="entry name" value="Nucleotide-diphossugar_trans"/>
</dbReference>